<name>A0ABW9ATT5_9BURK</name>
<organism evidence="2 3">
    <name type="scientific">Paraburkholderia dipogonis</name>
    <dbReference type="NCBI Taxonomy" id="1211383"/>
    <lineage>
        <taxon>Bacteria</taxon>
        <taxon>Pseudomonadati</taxon>
        <taxon>Pseudomonadota</taxon>
        <taxon>Betaproteobacteria</taxon>
        <taxon>Burkholderiales</taxon>
        <taxon>Burkholderiaceae</taxon>
        <taxon>Paraburkholderia</taxon>
    </lineage>
</organism>
<evidence type="ECO:0000313" key="2">
    <source>
        <dbReference type="EMBL" id="MFM0002747.1"/>
    </source>
</evidence>
<reference evidence="2 3" key="1">
    <citation type="journal article" date="2024" name="Chem. Sci.">
        <title>Discovery of megapolipeptins by genome mining of a Burkholderiales bacteria collection.</title>
        <authorList>
            <person name="Paulo B.S."/>
            <person name="Recchia M.J.J."/>
            <person name="Lee S."/>
            <person name="Fergusson C.H."/>
            <person name="Romanowski S.B."/>
            <person name="Hernandez A."/>
            <person name="Krull N."/>
            <person name="Liu D.Y."/>
            <person name="Cavanagh H."/>
            <person name="Bos A."/>
            <person name="Gray C.A."/>
            <person name="Murphy B.T."/>
            <person name="Linington R.G."/>
            <person name="Eustaquio A.S."/>
        </authorList>
    </citation>
    <scope>NUCLEOTIDE SEQUENCE [LARGE SCALE GENOMIC DNA]</scope>
    <source>
        <strain evidence="2 3">RL17-350-BIC-A</strain>
    </source>
</reference>
<sequence>MTTQTETHADRQADETGDADPHLGTPAHAVIRRVGEPLHCQPVRACLVAGQPCGGPIVTSTDTTD</sequence>
<proteinExistence type="predicted"/>
<gene>
    <name evidence="2" type="ORF">PQR57_17135</name>
</gene>
<dbReference type="RefSeq" id="WP_408178014.1">
    <property type="nucleotide sequence ID" value="NZ_JAQQEZ010000010.1"/>
</dbReference>
<keyword evidence="3" id="KW-1185">Reference proteome</keyword>
<dbReference type="EMBL" id="JAQQEZ010000010">
    <property type="protein sequence ID" value="MFM0002747.1"/>
    <property type="molecule type" value="Genomic_DNA"/>
</dbReference>
<evidence type="ECO:0000256" key="1">
    <source>
        <dbReference type="SAM" id="MobiDB-lite"/>
    </source>
</evidence>
<feature type="region of interest" description="Disordered" evidence="1">
    <location>
        <begin position="1"/>
        <end position="26"/>
    </location>
</feature>
<protein>
    <submittedName>
        <fullName evidence="2">Uncharacterized protein</fullName>
    </submittedName>
</protein>
<dbReference type="Proteomes" id="UP001629230">
    <property type="component" value="Unassembled WGS sequence"/>
</dbReference>
<accession>A0ABW9ATT5</accession>
<comment type="caution">
    <text evidence="2">The sequence shown here is derived from an EMBL/GenBank/DDBJ whole genome shotgun (WGS) entry which is preliminary data.</text>
</comment>
<evidence type="ECO:0000313" key="3">
    <source>
        <dbReference type="Proteomes" id="UP001629230"/>
    </source>
</evidence>